<keyword evidence="5" id="KW-1185">Reference proteome</keyword>
<feature type="signal peptide" evidence="2">
    <location>
        <begin position="1"/>
        <end position="30"/>
    </location>
</feature>
<protein>
    <recommendedName>
        <fullName evidence="3">GmrSD restriction endonucleases C-terminal domain-containing protein</fullName>
    </recommendedName>
</protein>
<comment type="caution">
    <text evidence="4">The sequence shown here is derived from an EMBL/GenBank/DDBJ whole genome shotgun (WGS) entry which is preliminary data.</text>
</comment>
<sequence length="224" mass="24367">MVTTRFARAITAAAVALATAFTVTTTPAHADPAAATTPVTTRQLPPPPPAATARTELAELVIEPPHSMAGYSRSRFPHWSSQGGRCDTREVVLARDGQDVRTDAECRAVSGTWWSPYDGKTLTSASQLDIDHMVPLAAAWRSGADTWTTDRRKAFANDLVHSQLIAVSASSNRAKGDQTPDSWRPSNTAYWCEYSRAWTDVKHVYGLSITEPEYAALDLMLGFC</sequence>
<dbReference type="Pfam" id="PF07510">
    <property type="entry name" value="GmrSD_C"/>
    <property type="match status" value="1"/>
</dbReference>
<dbReference type="Proteomes" id="UP000517916">
    <property type="component" value="Unassembled WGS sequence"/>
</dbReference>
<name>A0ABR6BVZ8_9PSEU</name>
<dbReference type="PANTHER" id="PTHR24094:SF15">
    <property type="entry name" value="AMP-DEPENDENT SYNTHETASE_LIGASE DOMAIN-CONTAINING PROTEIN-RELATED"/>
    <property type="match status" value="1"/>
</dbReference>
<gene>
    <name evidence="4" type="ORF">BC739_008033</name>
</gene>
<dbReference type="EMBL" id="JACJID010000007">
    <property type="protein sequence ID" value="MBA8930786.1"/>
    <property type="molecule type" value="Genomic_DNA"/>
</dbReference>
<dbReference type="PANTHER" id="PTHR24094">
    <property type="entry name" value="SECRETED PROTEIN"/>
    <property type="match status" value="1"/>
</dbReference>
<accession>A0ABR6BVZ8</accession>
<dbReference type="InterPro" id="IPR011089">
    <property type="entry name" value="GmrSD_C"/>
</dbReference>
<evidence type="ECO:0000313" key="5">
    <source>
        <dbReference type="Proteomes" id="UP000517916"/>
    </source>
</evidence>
<evidence type="ECO:0000313" key="4">
    <source>
        <dbReference type="EMBL" id="MBA8930786.1"/>
    </source>
</evidence>
<evidence type="ECO:0000256" key="2">
    <source>
        <dbReference type="SAM" id="SignalP"/>
    </source>
</evidence>
<organism evidence="4 5">
    <name type="scientific">Kutzneria viridogrisea</name>
    <dbReference type="NCBI Taxonomy" id="47990"/>
    <lineage>
        <taxon>Bacteria</taxon>
        <taxon>Bacillati</taxon>
        <taxon>Actinomycetota</taxon>
        <taxon>Actinomycetes</taxon>
        <taxon>Pseudonocardiales</taxon>
        <taxon>Pseudonocardiaceae</taxon>
        <taxon>Kutzneria</taxon>
    </lineage>
</organism>
<keyword evidence="2" id="KW-0732">Signal</keyword>
<evidence type="ECO:0000259" key="3">
    <source>
        <dbReference type="Pfam" id="PF07510"/>
    </source>
</evidence>
<reference evidence="4 5" key="1">
    <citation type="submission" date="2020-08" db="EMBL/GenBank/DDBJ databases">
        <title>Genomic Encyclopedia of Archaeal and Bacterial Type Strains, Phase II (KMG-II): from individual species to whole genera.</title>
        <authorList>
            <person name="Goeker M."/>
        </authorList>
    </citation>
    <scope>NUCLEOTIDE SEQUENCE [LARGE SCALE GENOMIC DNA]</scope>
    <source>
        <strain evidence="4 5">DSM 43850</strain>
    </source>
</reference>
<evidence type="ECO:0000256" key="1">
    <source>
        <dbReference type="SAM" id="MobiDB-lite"/>
    </source>
</evidence>
<dbReference type="RefSeq" id="WP_025357388.1">
    <property type="nucleotide sequence ID" value="NZ_JACJID010000007.1"/>
</dbReference>
<feature type="domain" description="GmrSD restriction endonucleases C-terminal" evidence="3">
    <location>
        <begin position="117"/>
        <end position="216"/>
    </location>
</feature>
<feature type="compositionally biased region" description="Low complexity" evidence="1">
    <location>
        <begin position="30"/>
        <end position="43"/>
    </location>
</feature>
<feature type="region of interest" description="Disordered" evidence="1">
    <location>
        <begin position="30"/>
        <end position="51"/>
    </location>
</feature>
<feature type="chain" id="PRO_5047523491" description="GmrSD restriction endonucleases C-terminal domain-containing protein" evidence="2">
    <location>
        <begin position="31"/>
        <end position="224"/>
    </location>
</feature>
<proteinExistence type="predicted"/>